<protein>
    <submittedName>
        <fullName evidence="6">NR LBD domain-containing protein</fullName>
    </submittedName>
</protein>
<feature type="domain" description="NR LBD" evidence="4">
    <location>
        <begin position="1"/>
        <end position="134"/>
    </location>
</feature>
<name>A0A915E9F0_9BILA</name>
<dbReference type="SUPFAM" id="SSF48508">
    <property type="entry name" value="Nuclear receptor ligand-binding domain"/>
    <property type="match status" value="1"/>
</dbReference>
<evidence type="ECO:0000313" key="6">
    <source>
        <dbReference type="WBParaSite" id="jg2950"/>
    </source>
</evidence>
<dbReference type="Proteomes" id="UP000887574">
    <property type="component" value="Unplaced"/>
</dbReference>
<evidence type="ECO:0000256" key="1">
    <source>
        <dbReference type="ARBA" id="ARBA00023015"/>
    </source>
</evidence>
<dbReference type="PROSITE" id="PS51843">
    <property type="entry name" value="NR_LBD"/>
    <property type="match status" value="1"/>
</dbReference>
<dbReference type="InterPro" id="IPR052496">
    <property type="entry name" value="Orphan_Nuclear_Rcpt"/>
</dbReference>
<keyword evidence="5" id="KW-1185">Reference proteome</keyword>
<dbReference type="AlphaFoldDB" id="A0A915E9F0"/>
<reference evidence="6" key="1">
    <citation type="submission" date="2022-11" db="UniProtKB">
        <authorList>
            <consortium name="WormBaseParasite"/>
        </authorList>
    </citation>
    <scope>IDENTIFICATION</scope>
</reference>
<dbReference type="InterPro" id="IPR000536">
    <property type="entry name" value="Nucl_hrmn_rcpt_lig-bd"/>
</dbReference>
<keyword evidence="3" id="KW-0675">Receptor</keyword>
<evidence type="ECO:0000256" key="3">
    <source>
        <dbReference type="ARBA" id="ARBA00023170"/>
    </source>
</evidence>
<dbReference type="WBParaSite" id="jg2950">
    <property type="protein sequence ID" value="jg2950"/>
    <property type="gene ID" value="jg2950"/>
</dbReference>
<dbReference type="Pfam" id="PF00104">
    <property type="entry name" value="Hormone_recep"/>
    <property type="match status" value="1"/>
</dbReference>
<dbReference type="Gene3D" id="1.10.565.10">
    <property type="entry name" value="Retinoid X Receptor"/>
    <property type="match status" value="1"/>
</dbReference>
<evidence type="ECO:0000259" key="4">
    <source>
        <dbReference type="PROSITE" id="PS51843"/>
    </source>
</evidence>
<organism evidence="5 6">
    <name type="scientific">Ditylenchus dipsaci</name>
    <dbReference type="NCBI Taxonomy" id="166011"/>
    <lineage>
        <taxon>Eukaryota</taxon>
        <taxon>Metazoa</taxon>
        <taxon>Ecdysozoa</taxon>
        <taxon>Nematoda</taxon>
        <taxon>Chromadorea</taxon>
        <taxon>Rhabditida</taxon>
        <taxon>Tylenchina</taxon>
        <taxon>Tylenchomorpha</taxon>
        <taxon>Sphaerularioidea</taxon>
        <taxon>Anguinidae</taxon>
        <taxon>Anguininae</taxon>
        <taxon>Ditylenchus</taxon>
    </lineage>
</organism>
<keyword evidence="2" id="KW-0804">Transcription</keyword>
<sequence>MFDKNTIQSLAVRINFICNSIVDSLQHSLKQLKLSEVEYVSMKAVIALDPSIRGVSQETSTILSGARDSVQNALFLHLMDHYPSQKAVARYGQILMLSANVSKIGAFLSSVMDFFNNVDSSNLVNLRSSVYCTIIPVIDAALSRSKRQTYHYPDELRKYAHTHPNTKIIHGTVGRYAPQEYPAWYTRTLFKWNGESRLSPYHVNDVLYPAYQKSRLLN</sequence>
<dbReference type="InterPro" id="IPR035500">
    <property type="entry name" value="NHR-like_dom_sf"/>
</dbReference>
<proteinExistence type="predicted"/>
<accession>A0A915E9F0</accession>
<keyword evidence="1" id="KW-0805">Transcription regulation</keyword>
<evidence type="ECO:0000256" key="2">
    <source>
        <dbReference type="ARBA" id="ARBA00023163"/>
    </source>
</evidence>
<dbReference type="PANTHER" id="PTHR47519">
    <property type="entry name" value="NUCLEAR HORMONE RECEPTOR FAMILY MEMBER NHR-31-RELATED"/>
    <property type="match status" value="1"/>
</dbReference>
<evidence type="ECO:0000313" key="5">
    <source>
        <dbReference type="Proteomes" id="UP000887574"/>
    </source>
</evidence>